<sequence>MAEGRERVPEAPTGAGDVEFAPWLHRMLTEVNLEARLHFHPEFIFRLWRTCVEHWHDRLGRSLEYAGYRYLLLMQKALFIHCQSGCSQRHGQGQAREAGERIQILPGM</sequence>
<dbReference type="EMBL" id="AF349680">
    <property type="protein sequence ID" value="AAK69676.1"/>
    <property type="molecule type" value="Genomic_DNA"/>
</dbReference>
<comment type="function">
    <text evidence="4">Stimulates gene expression driven by the HIV-2 LTR. Prevents infected cells from undergoing mitosis and proliferating, by inducing arrest or delay in the G2 phase of the cell cycle. Cell cycle arrest creates a favorable environment for maximizing viral expression and production.</text>
</comment>
<keyword evidence="4" id="KW-1163">Viral penetration into host nucleus</keyword>
<evidence type="ECO:0000256" key="4">
    <source>
        <dbReference type="RuleBase" id="RU364021"/>
    </source>
</evidence>
<dbReference type="InterPro" id="IPR053711">
    <property type="entry name" value="Lentiviral_Vpx_assoc_factor"/>
</dbReference>
<dbReference type="GO" id="GO:0044423">
    <property type="term" value="C:virion component"/>
    <property type="evidence" value="ECO:0007669"/>
    <property type="project" value="UniProtKB-KW"/>
</dbReference>
<reference evidence="5" key="1">
    <citation type="journal article" date="2001" name="J. Virol.">
        <title>Characterization of novel simian immunodeficiency viruses from red-capped mangabeys from Nigeria (SIVrcmNG409 and -NG411).</title>
        <authorList>
            <person name="Beer B.E."/>
            <person name="Foley B.T."/>
            <person name="Kuiken C.L."/>
            <person name="Tooze Z."/>
            <person name="Goeken R.M."/>
            <person name="Brown C.R."/>
            <person name="Hu J."/>
            <person name="St Claire M."/>
            <person name="Korber B.T."/>
            <person name="Hirsch V.M."/>
        </authorList>
    </citation>
    <scope>NUCLEOTIDE SEQUENCE</scope>
    <source>
        <strain evidence="5">SIVrcmNg411</strain>
    </source>
</reference>
<keyword evidence="4" id="KW-1160">Virus entry into host cell</keyword>
<evidence type="ECO:0000313" key="5">
    <source>
        <dbReference type="EMBL" id="AAK69676.1"/>
    </source>
</evidence>
<organismHost>
    <name type="scientific">Cercopithecidae</name>
    <name type="common">Old World monkeys</name>
    <dbReference type="NCBI Taxonomy" id="9527"/>
</organismHost>
<keyword evidence="4" id="KW-0131">Cell cycle</keyword>
<keyword evidence="4" id="KW-0804">Transcription</keyword>
<evidence type="ECO:0000256" key="2">
    <source>
        <dbReference type="ARBA" id="ARBA00022581"/>
    </source>
</evidence>
<keyword evidence="2 4" id="KW-0945">Host-virus interaction</keyword>
<evidence type="ECO:0000256" key="1">
    <source>
        <dbReference type="ARBA" id="ARBA00022562"/>
    </source>
</evidence>
<accession>Q90PX2</accession>
<organism evidence="5">
    <name type="scientific">Simian immunodeficiency virus</name>
    <name type="common">SIV</name>
    <dbReference type="NCBI Taxonomy" id="11723"/>
    <lineage>
        <taxon>Viruses</taxon>
        <taxon>Riboviria</taxon>
        <taxon>Pararnavirae</taxon>
        <taxon>Artverviricota</taxon>
        <taxon>Revtraviricetes</taxon>
        <taxon>Ortervirales</taxon>
        <taxon>Retroviridae</taxon>
        <taxon>Orthoretrovirinae</taxon>
        <taxon>Lentivirus</taxon>
        <taxon>Lentivirus simimdef</taxon>
    </lineage>
</organism>
<dbReference type="GO" id="GO:0043657">
    <property type="term" value="C:host cell"/>
    <property type="evidence" value="ECO:0007669"/>
    <property type="project" value="GOC"/>
</dbReference>
<comment type="subcellular location">
    <subcellularLocation>
        <location evidence="4">Virion</location>
    </subcellularLocation>
    <subcellularLocation>
        <location evidence="4">Host nucleus</location>
    </subcellularLocation>
</comment>
<dbReference type="GO" id="GO:0046718">
    <property type="term" value="P:symbiont entry into host cell"/>
    <property type="evidence" value="ECO:0007669"/>
    <property type="project" value="UniProtKB-KW"/>
</dbReference>
<dbReference type="Gene3D" id="1.20.5.4730">
    <property type="match status" value="1"/>
</dbReference>
<dbReference type="GO" id="GO:0042025">
    <property type="term" value="C:host cell nucleus"/>
    <property type="evidence" value="ECO:0007669"/>
    <property type="project" value="UniProtKB-SubCell"/>
</dbReference>
<gene>
    <name evidence="5" type="primary">vpx</name>
    <name evidence="4" type="synonym">vpr</name>
</gene>
<protein>
    <recommendedName>
        <fullName evidence="4">Protein Vpr</fullName>
    </recommendedName>
    <alternativeName>
        <fullName evidence="4">Viral protein R</fullName>
    </alternativeName>
</protein>
<dbReference type="Pfam" id="PF00522">
    <property type="entry name" value="VPR"/>
    <property type="match status" value="1"/>
</dbReference>
<dbReference type="InterPro" id="IPR000012">
    <property type="entry name" value="RetroV_VpR/X"/>
</dbReference>
<keyword evidence="1 4" id="KW-1048">Host nucleus</keyword>
<proteinExistence type="predicted"/>
<keyword evidence="4" id="KW-0010">Activator</keyword>
<evidence type="ECO:0000256" key="3">
    <source>
        <dbReference type="ARBA" id="ARBA00022844"/>
    </source>
</evidence>
<keyword evidence="4" id="KW-0805">Transcription regulation</keyword>
<organismHost>
    <name type="scientific">Pan troglodytes</name>
    <name type="common">Chimpanzee</name>
    <dbReference type="NCBI Taxonomy" id="9598"/>
</organismHost>
<keyword evidence="3 4" id="KW-0946">Virion</keyword>
<dbReference type="GO" id="GO:0075732">
    <property type="term" value="P:viral penetration into host nucleus"/>
    <property type="evidence" value="ECO:0007669"/>
    <property type="project" value="UniProtKB-KW"/>
</dbReference>
<name>Q90PX2_SIV</name>